<evidence type="ECO:0000256" key="8">
    <source>
        <dbReference type="ARBA" id="ARBA00022827"/>
    </source>
</evidence>
<comment type="subcellular location">
    <subcellularLocation>
        <location evidence="2 13">Cytoplasm</location>
    </subcellularLocation>
</comment>
<sequence length="468" mass="51568">MTLQHQFDYDAIVIGSGPGGEGAAMGLSKHGAKIAVIERHYNVGGGCTHWGTIPSKALRHAVSRIIEFNQNPLYSDNSRIIRSSFSDILRHADSVIGQQTRMRQGFYERNQCELFSGEARFVDAHTVAVHYPDNTHETLTAANIIIATGSRPYHPADVDFGHPRIYDSDSILQLDHEPQHVIIYGAGVIGCEYASIFRGLSVKVDLINTRDRLLAFLDQEMSDALSYHFWNNGVVIRHNEEFESIEGLSDGVIVNLKSGKKMKADCLLYANGRTGNTETLGLDNIGLNTDSRGQIKVNSMYQTALAHIYAIGDVIGYPSLASAAYDQGRLAAQAIIKGDASAHLIEDIPTGIYTIPEISSVGKTEQELTAMKVPYEVGRSQFKHLARAQIVGMNVGSLKILFHRETKQILGIHCFGERAAEIIHIGQAIMEQKGEGNTIEYFVNTTFNYPTMAEAYRVAALNGLNRLF</sequence>
<dbReference type="Gene3D" id="3.30.390.30">
    <property type="match status" value="1"/>
</dbReference>
<dbReference type="InterPro" id="IPR016156">
    <property type="entry name" value="FAD/NAD-linked_Rdtase_dimer_sf"/>
</dbReference>
<evidence type="ECO:0000256" key="12">
    <source>
        <dbReference type="ARBA" id="ARBA00031183"/>
    </source>
</evidence>
<evidence type="ECO:0000256" key="10">
    <source>
        <dbReference type="ARBA" id="ARBA00023002"/>
    </source>
</evidence>
<dbReference type="Pfam" id="PF02852">
    <property type="entry name" value="Pyr_redox_dim"/>
    <property type="match status" value="1"/>
</dbReference>
<dbReference type="SUPFAM" id="SSF55424">
    <property type="entry name" value="FAD/NAD-linked reductases, dimerisation (C-terminal) domain"/>
    <property type="match status" value="1"/>
</dbReference>
<dbReference type="InterPro" id="IPR001100">
    <property type="entry name" value="Pyr_nuc-diS_OxRdtase"/>
</dbReference>
<dbReference type="PRINTS" id="PR00411">
    <property type="entry name" value="PNDRDTASEI"/>
</dbReference>
<dbReference type="InterPro" id="IPR050151">
    <property type="entry name" value="Class-I_Pyr_Nuc-Dis_Oxidored"/>
</dbReference>
<evidence type="ECO:0000256" key="5">
    <source>
        <dbReference type="ARBA" id="ARBA00016603"/>
    </source>
</evidence>
<dbReference type="InterPro" id="IPR023753">
    <property type="entry name" value="FAD/NAD-binding_dom"/>
</dbReference>
<feature type="domain" description="Pyridine nucleotide-disulphide oxidoreductase dimerisation" evidence="15">
    <location>
        <begin position="348"/>
        <end position="459"/>
    </location>
</feature>
<evidence type="ECO:0000256" key="3">
    <source>
        <dbReference type="ARBA" id="ARBA00007532"/>
    </source>
</evidence>
<dbReference type="RefSeq" id="WP_132458110.1">
    <property type="nucleotide sequence ID" value="NZ_JAWIZJ010000010.1"/>
</dbReference>
<feature type="binding site" evidence="14">
    <location>
        <position position="56"/>
    </location>
    <ligand>
        <name>FAD</name>
        <dbReference type="ChEBI" id="CHEBI:57692"/>
    </ligand>
</feature>
<evidence type="ECO:0000313" key="18">
    <source>
        <dbReference type="Proteomes" id="UP000295433"/>
    </source>
</evidence>
<dbReference type="InterPro" id="IPR022962">
    <property type="entry name" value="STH_gammaproteobact"/>
</dbReference>
<evidence type="ECO:0000256" key="1">
    <source>
        <dbReference type="ARBA" id="ARBA00002842"/>
    </source>
</evidence>
<dbReference type="FunFam" id="3.50.50.60:FF:000008">
    <property type="entry name" value="Soluble pyridine nucleotide transhydrogenase"/>
    <property type="match status" value="1"/>
</dbReference>
<evidence type="ECO:0000256" key="13">
    <source>
        <dbReference type="HAMAP-Rule" id="MF_00247"/>
    </source>
</evidence>
<dbReference type="NCBIfam" id="NF003585">
    <property type="entry name" value="PRK05249.1"/>
    <property type="match status" value="1"/>
</dbReference>
<evidence type="ECO:0000256" key="11">
    <source>
        <dbReference type="ARBA" id="ARBA00023027"/>
    </source>
</evidence>
<feature type="binding site" evidence="14">
    <location>
        <position position="272"/>
    </location>
    <ligand>
        <name>NAD(+)</name>
        <dbReference type="ChEBI" id="CHEBI:57540"/>
    </ligand>
</feature>
<keyword evidence="14" id="KW-0547">Nucleotide-binding</keyword>
<dbReference type="GO" id="GO:0005829">
    <property type="term" value="C:cytosol"/>
    <property type="evidence" value="ECO:0007669"/>
    <property type="project" value="TreeGrafter"/>
</dbReference>
<dbReference type="SUPFAM" id="SSF51905">
    <property type="entry name" value="FAD/NAD(P)-binding domain"/>
    <property type="match status" value="1"/>
</dbReference>
<dbReference type="Proteomes" id="UP000295433">
    <property type="component" value="Unassembled WGS sequence"/>
</dbReference>
<dbReference type="PANTHER" id="PTHR22912">
    <property type="entry name" value="DISULFIDE OXIDOREDUCTASE"/>
    <property type="match status" value="1"/>
</dbReference>
<keyword evidence="7 13" id="KW-0285">Flavoprotein</keyword>
<dbReference type="InterPro" id="IPR004099">
    <property type="entry name" value="Pyr_nucl-diS_OxRdtase_dimer"/>
</dbReference>
<dbReference type="FunFam" id="3.30.390.30:FF:000002">
    <property type="entry name" value="Soluble pyridine nucleotide transhydrogenase"/>
    <property type="match status" value="1"/>
</dbReference>
<dbReference type="InterPro" id="IPR036188">
    <property type="entry name" value="FAD/NAD-bd_sf"/>
</dbReference>
<keyword evidence="10 13" id="KW-0560">Oxidoreductase</keyword>
<keyword evidence="8 13" id="KW-0274">FAD</keyword>
<comment type="caution">
    <text evidence="17">The sequence shown here is derived from an EMBL/GenBank/DDBJ whole genome shotgun (WGS) entry which is preliminary data.</text>
</comment>
<keyword evidence="6 13" id="KW-0963">Cytoplasm</keyword>
<feature type="binding site" evidence="14">
    <location>
        <begin position="185"/>
        <end position="192"/>
    </location>
    <ligand>
        <name>NAD(+)</name>
        <dbReference type="ChEBI" id="CHEBI:57540"/>
    </ligand>
</feature>
<evidence type="ECO:0000256" key="6">
    <source>
        <dbReference type="ARBA" id="ARBA00022490"/>
    </source>
</evidence>
<keyword evidence="18" id="KW-1185">Reference proteome</keyword>
<comment type="similarity">
    <text evidence="3 13">Belongs to the class-I pyridine nucleotide-disulfide oxidoreductase family.</text>
</comment>
<evidence type="ECO:0000259" key="15">
    <source>
        <dbReference type="Pfam" id="PF02852"/>
    </source>
</evidence>
<evidence type="ECO:0000256" key="14">
    <source>
        <dbReference type="PIRSR" id="PIRSR000350-3"/>
    </source>
</evidence>
<feature type="binding site" evidence="14">
    <location>
        <begin position="148"/>
        <end position="150"/>
    </location>
    <ligand>
        <name>FAD</name>
        <dbReference type="ChEBI" id="CHEBI:57692"/>
    </ligand>
</feature>
<accession>A0A4R3VF32</accession>
<dbReference type="EMBL" id="SMBY01000012">
    <property type="protein sequence ID" value="TCV04026.1"/>
    <property type="molecule type" value="Genomic_DNA"/>
</dbReference>
<comment type="catalytic activity">
    <reaction evidence="13">
        <text>NAD(+) + NADPH = NADH + NADP(+)</text>
        <dbReference type="Rhea" id="RHEA:11692"/>
        <dbReference type="ChEBI" id="CHEBI:57540"/>
        <dbReference type="ChEBI" id="CHEBI:57783"/>
        <dbReference type="ChEBI" id="CHEBI:57945"/>
        <dbReference type="ChEBI" id="CHEBI:58349"/>
        <dbReference type="EC" id="1.6.1.1"/>
    </reaction>
</comment>
<keyword evidence="11 13" id="KW-0520">NAD</keyword>
<dbReference type="AlphaFoldDB" id="A0A4R3VF32"/>
<dbReference type="GO" id="GO:0004148">
    <property type="term" value="F:dihydrolipoyl dehydrogenase (NADH) activity"/>
    <property type="evidence" value="ECO:0007669"/>
    <property type="project" value="TreeGrafter"/>
</dbReference>
<comment type="function">
    <text evidence="1 13">Conversion of NADPH, generated by peripheral catabolic pathways, to NADH, which can enter the respiratory chain for energy generation.</text>
</comment>
<dbReference type="PIRSF" id="PIRSF000350">
    <property type="entry name" value="Mercury_reductase_MerA"/>
    <property type="match status" value="1"/>
</dbReference>
<feature type="domain" description="FAD/NAD(P)-binding" evidence="16">
    <location>
        <begin position="9"/>
        <end position="328"/>
    </location>
</feature>
<evidence type="ECO:0000256" key="4">
    <source>
        <dbReference type="ARBA" id="ARBA00012772"/>
    </source>
</evidence>
<name>A0A4R3VF32_9GAMM</name>
<dbReference type="Pfam" id="PF07992">
    <property type="entry name" value="Pyr_redox_2"/>
    <property type="match status" value="1"/>
</dbReference>
<dbReference type="GO" id="GO:0050660">
    <property type="term" value="F:flavin adenine dinucleotide binding"/>
    <property type="evidence" value="ECO:0007669"/>
    <property type="project" value="TreeGrafter"/>
</dbReference>
<dbReference type="GO" id="GO:0006103">
    <property type="term" value="P:2-oxoglutarate metabolic process"/>
    <property type="evidence" value="ECO:0007669"/>
    <property type="project" value="TreeGrafter"/>
</dbReference>
<feature type="binding site" evidence="14">
    <location>
        <position position="313"/>
    </location>
    <ligand>
        <name>FAD</name>
        <dbReference type="ChEBI" id="CHEBI:57692"/>
    </ligand>
</feature>
<feature type="binding site" evidence="13">
    <location>
        <begin position="38"/>
        <end position="47"/>
    </location>
    <ligand>
        <name>FAD</name>
        <dbReference type="ChEBI" id="CHEBI:57692"/>
    </ligand>
</feature>
<proteinExistence type="inferred from homology"/>
<dbReference type="HAMAP" id="MF_00247">
    <property type="entry name" value="SthA"/>
    <property type="match status" value="1"/>
</dbReference>
<evidence type="ECO:0000256" key="2">
    <source>
        <dbReference type="ARBA" id="ARBA00004496"/>
    </source>
</evidence>
<keyword evidence="9 13" id="KW-0521">NADP</keyword>
<dbReference type="GO" id="GO:0003957">
    <property type="term" value="F:NAD(P)+ transhydrogenase (Si-specific) activity"/>
    <property type="evidence" value="ECO:0007669"/>
    <property type="project" value="UniProtKB-UniRule"/>
</dbReference>
<evidence type="ECO:0000256" key="7">
    <source>
        <dbReference type="ARBA" id="ARBA00022630"/>
    </source>
</evidence>
<gene>
    <name evidence="13" type="primary">sthA</name>
    <name evidence="17" type="ORF">EDC54_1127</name>
</gene>
<evidence type="ECO:0000313" key="17">
    <source>
        <dbReference type="EMBL" id="TCV04026.1"/>
    </source>
</evidence>
<dbReference type="GO" id="GO:0006739">
    <property type="term" value="P:NADP+ metabolic process"/>
    <property type="evidence" value="ECO:0007669"/>
    <property type="project" value="UniProtKB-UniRule"/>
</dbReference>
<evidence type="ECO:0000256" key="9">
    <source>
        <dbReference type="ARBA" id="ARBA00022857"/>
    </source>
</evidence>
<dbReference type="Gene3D" id="3.50.50.60">
    <property type="entry name" value="FAD/NAD(P)-binding domain"/>
    <property type="match status" value="2"/>
</dbReference>
<organism evidence="17 18">
    <name type="scientific">Samsonia erythrinae</name>
    <dbReference type="NCBI Taxonomy" id="160434"/>
    <lineage>
        <taxon>Bacteria</taxon>
        <taxon>Pseudomonadati</taxon>
        <taxon>Pseudomonadota</taxon>
        <taxon>Gammaproteobacteria</taxon>
        <taxon>Enterobacterales</taxon>
        <taxon>Pectobacteriaceae</taxon>
        <taxon>Samsonia</taxon>
    </lineage>
</organism>
<comment type="cofactor">
    <cofactor evidence="13 14">
        <name>FAD</name>
        <dbReference type="ChEBI" id="CHEBI:57692"/>
    </cofactor>
    <text evidence="13 14">Binds 1 FAD per subunit.</text>
</comment>
<evidence type="ECO:0000259" key="16">
    <source>
        <dbReference type="Pfam" id="PF07992"/>
    </source>
</evidence>
<dbReference type="OrthoDB" id="9800167at2"/>
<dbReference type="PANTHER" id="PTHR22912:SF93">
    <property type="entry name" value="SOLUBLE PYRIDINE NUCLEOTIDE TRANSHYDROGENASE"/>
    <property type="match status" value="1"/>
</dbReference>
<reference evidence="17 18" key="1">
    <citation type="submission" date="2019-03" db="EMBL/GenBank/DDBJ databases">
        <title>Genomic Encyclopedia of Type Strains, Phase IV (KMG-IV): sequencing the most valuable type-strain genomes for metagenomic binning, comparative biology and taxonomic classification.</title>
        <authorList>
            <person name="Goeker M."/>
        </authorList>
    </citation>
    <scope>NUCLEOTIDE SEQUENCE [LARGE SCALE GENOMIC DNA]</scope>
    <source>
        <strain evidence="17 18">DSM 16730</strain>
    </source>
</reference>
<dbReference type="EC" id="1.6.1.1" evidence="4 13"/>
<dbReference type="PRINTS" id="PR00368">
    <property type="entry name" value="FADPNR"/>
</dbReference>
<protein>
    <recommendedName>
        <fullName evidence="5 13">Soluble pyridine nucleotide transhydrogenase</fullName>
        <shortName evidence="13">STH</shortName>
        <ecNumber evidence="4 13">1.6.1.1</ecNumber>
    </recommendedName>
    <alternativeName>
        <fullName evidence="12 13">NAD(P)(+) transhydrogenase [B-specific]</fullName>
    </alternativeName>
</protein>